<reference evidence="1" key="1">
    <citation type="submission" date="2018-02" db="EMBL/GenBank/DDBJ databases">
        <title>Rhizophora mucronata_Transcriptome.</title>
        <authorList>
            <person name="Meera S.P."/>
            <person name="Sreeshan A."/>
            <person name="Augustine A."/>
        </authorList>
    </citation>
    <scope>NUCLEOTIDE SEQUENCE</scope>
    <source>
        <tissue evidence="1">Leaf</tissue>
    </source>
</reference>
<evidence type="ECO:0000313" key="1">
    <source>
        <dbReference type="EMBL" id="MBX39286.1"/>
    </source>
</evidence>
<organism evidence="1">
    <name type="scientific">Rhizophora mucronata</name>
    <name type="common">Asiatic mangrove</name>
    <dbReference type="NCBI Taxonomy" id="61149"/>
    <lineage>
        <taxon>Eukaryota</taxon>
        <taxon>Viridiplantae</taxon>
        <taxon>Streptophyta</taxon>
        <taxon>Embryophyta</taxon>
        <taxon>Tracheophyta</taxon>
        <taxon>Spermatophyta</taxon>
        <taxon>Magnoliopsida</taxon>
        <taxon>eudicotyledons</taxon>
        <taxon>Gunneridae</taxon>
        <taxon>Pentapetalae</taxon>
        <taxon>rosids</taxon>
        <taxon>fabids</taxon>
        <taxon>Malpighiales</taxon>
        <taxon>Rhizophoraceae</taxon>
        <taxon>Rhizophora</taxon>
    </lineage>
</organism>
<dbReference type="EMBL" id="GGEC01058802">
    <property type="protein sequence ID" value="MBX39286.1"/>
    <property type="molecule type" value="Transcribed_RNA"/>
</dbReference>
<accession>A0A2P2NA17</accession>
<proteinExistence type="predicted"/>
<sequence length="63" mass="7278">MEKVHTLSQAEFKTTSRFHCWTVIGAAEEDETTKELTGNKTSLDYWRTTTRRLDETSRPAEVS</sequence>
<dbReference type="AlphaFoldDB" id="A0A2P2NA17"/>
<name>A0A2P2NA17_RHIMU</name>
<protein>
    <submittedName>
        <fullName evidence="1">Uncharacterized protein</fullName>
    </submittedName>
</protein>